<protein>
    <recommendedName>
        <fullName evidence="3">Aminoglycoside phosphotransferase domain-containing protein</fullName>
    </recommendedName>
</protein>
<evidence type="ECO:0000313" key="1">
    <source>
        <dbReference type="EMBL" id="MBB3050974.1"/>
    </source>
</evidence>
<gene>
    <name evidence="1" type="ORF">FHS23_001997</name>
</gene>
<dbReference type="Gene3D" id="3.90.1200.10">
    <property type="match status" value="1"/>
</dbReference>
<sequence>MTSDLPVSSDALPGWLPTWCLEHFGSQPDAVLFRHRSLSDVIGLRLADGTELVVEARAQDGRAVSRVAAQDRLVEMALPCPRPLIEVGAVGALAVHAEKFRPGGDVLHCASADVAARCAHVFAQLMAGLASVPVPPPLPNPRWVRWDHEGAQLWPPIDALDGKDQNLVPPRVTTIAARARRRLLAAELPCVLGHADFEAQNVRWHGRRVWTVHDWDSLAWQPKAALAGAASVVFPKTGAATLPPVGSTEAFLNGYQAARGRDFTAEEQQVAWAAGLWVATNDLRWEALHGSPTAAAVTALREQAPERLRRGHA</sequence>
<dbReference type="AlphaFoldDB" id="A0A839S104"/>
<proteinExistence type="predicted"/>
<dbReference type="EMBL" id="JACHWU010000002">
    <property type="protein sequence ID" value="MBB3050974.1"/>
    <property type="molecule type" value="Genomic_DNA"/>
</dbReference>
<name>A0A839S104_9PSEU</name>
<dbReference type="RefSeq" id="WP_343053793.1">
    <property type="nucleotide sequence ID" value="NZ_JACHWU010000002.1"/>
</dbReference>
<organism evidence="1 2">
    <name type="scientific">Prauserella isguenensis</name>
    <dbReference type="NCBI Taxonomy" id="1470180"/>
    <lineage>
        <taxon>Bacteria</taxon>
        <taxon>Bacillati</taxon>
        <taxon>Actinomycetota</taxon>
        <taxon>Actinomycetes</taxon>
        <taxon>Pseudonocardiales</taxon>
        <taxon>Pseudonocardiaceae</taxon>
        <taxon>Prauserella</taxon>
    </lineage>
</organism>
<accession>A0A839S104</accession>
<dbReference type="Proteomes" id="UP000550714">
    <property type="component" value="Unassembled WGS sequence"/>
</dbReference>
<dbReference type="SUPFAM" id="SSF56112">
    <property type="entry name" value="Protein kinase-like (PK-like)"/>
    <property type="match status" value="1"/>
</dbReference>
<keyword evidence="2" id="KW-1185">Reference proteome</keyword>
<evidence type="ECO:0008006" key="3">
    <source>
        <dbReference type="Google" id="ProtNLM"/>
    </source>
</evidence>
<comment type="caution">
    <text evidence="1">The sequence shown here is derived from an EMBL/GenBank/DDBJ whole genome shotgun (WGS) entry which is preliminary data.</text>
</comment>
<evidence type="ECO:0000313" key="2">
    <source>
        <dbReference type="Proteomes" id="UP000550714"/>
    </source>
</evidence>
<reference evidence="1 2" key="1">
    <citation type="submission" date="2020-08" db="EMBL/GenBank/DDBJ databases">
        <title>Genomic Encyclopedia of Type Strains, Phase III (KMG-III): the genomes of soil and plant-associated and newly described type strains.</title>
        <authorList>
            <person name="Whitman W."/>
        </authorList>
    </citation>
    <scope>NUCLEOTIDE SEQUENCE [LARGE SCALE GENOMIC DNA]</scope>
    <source>
        <strain evidence="1 2">CECT 8577</strain>
    </source>
</reference>
<dbReference type="InterPro" id="IPR011009">
    <property type="entry name" value="Kinase-like_dom_sf"/>
</dbReference>